<dbReference type="Proteomes" id="UP001626550">
    <property type="component" value="Unassembled WGS sequence"/>
</dbReference>
<sequence length="209" mass="23071">MLRTCDFLRPNYQFTSERPEGSFFFNAALFLQVDDSKPRKLFYSATKQNYASTKKSDSEYEQGNFLGLSTTGAILVALVALICAIILVLLGFTAYLCGRKGMFAQHGGSNGPGYGVACSAGQNGSMHRYTIVDTPQTVDPNGSIYNYSNRSLPEEKPNYHIISSVSSAQPQLYRVLELQSSVNKNLSRQGRDKADMRATSQIDEFSEVS</sequence>
<protein>
    <submittedName>
        <fullName evidence="3">Uncharacterized protein</fullName>
    </submittedName>
</protein>
<evidence type="ECO:0000313" key="3">
    <source>
        <dbReference type="EMBL" id="KAL3318268.1"/>
    </source>
</evidence>
<evidence type="ECO:0000256" key="2">
    <source>
        <dbReference type="SAM" id="Phobius"/>
    </source>
</evidence>
<accession>A0ABD2QFV3</accession>
<proteinExistence type="predicted"/>
<feature type="transmembrane region" description="Helical" evidence="2">
    <location>
        <begin position="73"/>
        <end position="97"/>
    </location>
</feature>
<keyword evidence="2" id="KW-0812">Transmembrane</keyword>
<evidence type="ECO:0000313" key="4">
    <source>
        <dbReference type="Proteomes" id="UP001626550"/>
    </source>
</evidence>
<keyword evidence="2" id="KW-1133">Transmembrane helix</keyword>
<keyword evidence="4" id="KW-1185">Reference proteome</keyword>
<reference evidence="3 4" key="1">
    <citation type="submission" date="2024-11" db="EMBL/GenBank/DDBJ databases">
        <title>Adaptive evolution of stress response genes in parasites aligns with host niche diversity.</title>
        <authorList>
            <person name="Hahn C."/>
            <person name="Resl P."/>
        </authorList>
    </citation>
    <scope>NUCLEOTIDE SEQUENCE [LARGE SCALE GENOMIC DNA]</scope>
    <source>
        <strain evidence="3">EGGRZ-B1_66</strain>
        <tissue evidence="3">Body</tissue>
    </source>
</reference>
<keyword evidence="2" id="KW-0472">Membrane</keyword>
<gene>
    <name evidence="3" type="ORF">Ciccas_003076</name>
</gene>
<feature type="region of interest" description="Disordered" evidence="1">
    <location>
        <begin position="186"/>
        <end position="209"/>
    </location>
</feature>
<evidence type="ECO:0000256" key="1">
    <source>
        <dbReference type="SAM" id="MobiDB-lite"/>
    </source>
</evidence>
<dbReference type="EMBL" id="JBJKFK010000265">
    <property type="protein sequence ID" value="KAL3318268.1"/>
    <property type="molecule type" value="Genomic_DNA"/>
</dbReference>
<organism evidence="3 4">
    <name type="scientific">Cichlidogyrus casuarinus</name>
    <dbReference type="NCBI Taxonomy" id="1844966"/>
    <lineage>
        <taxon>Eukaryota</taxon>
        <taxon>Metazoa</taxon>
        <taxon>Spiralia</taxon>
        <taxon>Lophotrochozoa</taxon>
        <taxon>Platyhelminthes</taxon>
        <taxon>Monogenea</taxon>
        <taxon>Monopisthocotylea</taxon>
        <taxon>Dactylogyridea</taxon>
        <taxon>Ancyrocephalidae</taxon>
        <taxon>Cichlidogyrus</taxon>
    </lineage>
</organism>
<name>A0ABD2QFV3_9PLAT</name>
<comment type="caution">
    <text evidence="3">The sequence shown here is derived from an EMBL/GenBank/DDBJ whole genome shotgun (WGS) entry which is preliminary data.</text>
</comment>
<dbReference type="AlphaFoldDB" id="A0ABD2QFV3"/>